<evidence type="ECO:0000313" key="3">
    <source>
        <dbReference type="WBParaSite" id="Csp11.Scaffold630.g19987.t1"/>
    </source>
</evidence>
<feature type="chain" id="PRO_5009309459" evidence="1">
    <location>
        <begin position="20"/>
        <end position="188"/>
    </location>
</feature>
<dbReference type="AlphaFoldDB" id="A0A1I7UWA9"/>
<name>A0A1I7UWA9_9PELO</name>
<dbReference type="Proteomes" id="UP000095282">
    <property type="component" value="Unplaced"/>
</dbReference>
<dbReference type="WBParaSite" id="Csp11.Scaffold630.g19987.t1">
    <property type="protein sequence ID" value="Csp11.Scaffold630.g19987.t1"/>
    <property type="gene ID" value="Csp11.Scaffold630.g19987"/>
</dbReference>
<dbReference type="eggNOG" id="ENOG502TJ00">
    <property type="taxonomic scope" value="Eukaryota"/>
</dbReference>
<proteinExistence type="predicted"/>
<accession>A0A1I7UWA9</accession>
<protein>
    <submittedName>
        <fullName evidence="3">DUF19 domain-containing protein</fullName>
    </submittedName>
</protein>
<organism evidence="2 3">
    <name type="scientific">Caenorhabditis tropicalis</name>
    <dbReference type="NCBI Taxonomy" id="1561998"/>
    <lineage>
        <taxon>Eukaryota</taxon>
        <taxon>Metazoa</taxon>
        <taxon>Ecdysozoa</taxon>
        <taxon>Nematoda</taxon>
        <taxon>Chromadorea</taxon>
        <taxon>Rhabditida</taxon>
        <taxon>Rhabditina</taxon>
        <taxon>Rhabditomorpha</taxon>
        <taxon>Rhabditoidea</taxon>
        <taxon>Rhabditidae</taxon>
        <taxon>Peloderinae</taxon>
        <taxon>Caenorhabditis</taxon>
    </lineage>
</organism>
<feature type="signal peptide" evidence="1">
    <location>
        <begin position="1"/>
        <end position="19"/>
    </location>
</feature>
<sequence length="188" mass="21941">MLIFSILVLVALTSFKANAAPAQNFTKYCTKIDPSFEQYEYCISSAKHIIEFDEFFQKFHFGSPDFLKIIDETRMQSIQNLCVRYSNCPPTNKFHCFLPRMNSTRVCTKFRILRSPFGLCMKKFQFSKPKSVALEAYLKDFTNYGVSRKCNDLRYPSEVMKGIYFECGEPAEESFRTLIPTLKTYFDC</sequence>
<evidence type="ECO:0000313" key="2">
    <source>
        <dbReference type="Proteomes" id="UP000095282"/>
    </source>
</evidence>
<evidence type="ECO:0000256" key="1">
    <source>
        <dbReference type="SAM" id="SignalP"/>
    </source>
</evidence>
<keyword evidence="2" id="KW-1185">Reference proteome</keyword>
<reference evidence="3" key="1">
    <citation type="submission" date="2016-11" db="UniProtKB">
        <authorList>
            <consortium name="WormBaseParasite"/>
        </authorList>
    </citation>
    <scope>IDENTIFICATION</scope>
</reference>
<keyword evidence="1" id="KW-0732">Signal</keyword>